<dbReference type="EMBL" id="BPRE01000028">
    <property type="protein sequence ID" value="GJE78569.1"/>
    <property type="molecule type" value="Genomic_DNA"/>
</dbReference>
<feature type="compositionally biased region" description="Polar residues" evidence="1">
    <location>
        <begin position="1"/>
        <end position="13"/>
    </location>
</feature>
<reference evidence="2" key="1">
    <citation type="journal article" date="2021" name="Front. Microbiol.">
        <title>Comprehensive Comparative Genomics and Phenotyping of Methylobacterium Species.</title>
        <authorList>
            <person name="Alessa O."/>
            <person name="Ogura Y."/>
            <person name="Fujitani Y."/>
            <person name="Takami H."/>
            <person name="Hayashi T."/>
            <person name="Sahin N."/>
            <person name="Tani A."/>
        </authorList>
    </citation>
    <scope>NUCLEOTIDE SEQUENCE</scope>
    <source>
        <strain evidence="2">DSM 14458</strain>
    </source>
</reference>
<protein>
    <submittedName>
        <fullName evidence="2">Uncharacterized protein</fullName>
    </submittedName>
</protein>
<dbReference type="RefSeq" id="WP_378780779.1">
    <property type="nucleotide sequence ID" value="NZ_JBHTNE010000060.1"/>
</dbReference>
<comment type="caution">
    <text evidence="2">The sequence shown here is derived from an EMBL/GenBank/DDBJ whole genome shotgun (WGS) entry which is preliminary data.</text>
</comment>
<feature type="compositionally biased region" description="Basic and acidic residues" evidence="1">
    <location>
        <begin position="251"/>
        <end position="262"/>
    </location>
</feature>
<dbReference type="Proteomes" id="UP001055093">
    <property type="component" value="Unassembled WGS sequence"/>
</dbReference>
<keyword evidence="3" id="KW-1185">Reference proteome</keyword>
<evidence type="ECO:0000313" key="2">
    <source>
        <dbReference type="EMBL" id="GJE78569.1"/>
    </source>
</evidence>
<name>A0ABQ4V3I1_9HYPH</name>
<accession>A0ABQ4V3I1</accession>
<reference evidence="2" key="2">
    <citation type="submission" date="2021-08" db="EMBL/GenBank/DDBJ databases">
        <authorList>
            <person name="Tani A."/>
            <person name="Ola A."/>
            <person name="Ogura Y."/>
            <person name="Katsura K."/>
            <person name="Hayashi T."/>
        </authorList>
    </citation>
    <scope>NUCLEOTIDE SEQUENCE</scope>
    <source>
        <strain evidence="2">DSM 14458</strain>
    </source>
</reference>
<proteinExistence type="predicted"/>
<feature type="region of interest" description="Disordered" evidence="1">
    <location>
        <begin position="1"/>
        <end position="26"/>
    </location>
</feature>
<gene>
    <name evidence="2" type="ORF">BGCPKDLD_5186</name>
</gene>
<organism evidence="2 3">
    <name type="scientific">Methylorubrum suomiense</name>
    <dbReference type="NCBI Taxonomy" id="144191"/>
    <lineage>
        <taxon>Bacteria</taxon>
        <taxon>Pseudomonadati</taxon>
        <taxon>Pseudomonadota</taxon>
        <taxon>Alphaproteobacteria</taxon>
        <taxon>Hyphomicrobiales</taxon>
        <taxon>Methylobacteriaceae</taxon>
        <taxon>Methylorubrum</taxon>
    </lineage>
</organism>
<feature type="region of interest" description="Disordered" evidence="1">
    <location>
        <begin position="238"/>
        <end position="271"/>
    </location>
</feature>
<feature type="compositionally biased region" description="Basic and acidic residues" evidence="1">
    <location>
        <begin position="15"/>
        <end position="26"/>
    </location>
</feature>
<sequence length="271" mass="28717">MGKSVGQVSTSQKPPKREPTPQEQRGIDKALAYCRGRTAPIAFEISKAEGSDISVGIPHNNAGGFIAQQRATFGTVSQAFADRAGGEVGNALRNRGEALPSPNALNAGVAAIAGIEPQNEQEAMLAVQMVGTHAMAMEMMNLAKQTESPDRLERYGNLATKFLRTYTTQMETLAKLRRGGEQTVRVEHVHVYQGGQAVVHQVTQVGGQHGGSLENENQAHALIGSPAHALPAGTPMLRQDTGGAGMPVARGGREEAVPDARGSRRKRGAER</sequence>
<evidence type="ECO:0000313" key="3">
    <source>
        <dbReference type="Proteomes" id="UP001055093"/>
    </source>
</evidence>
<evidence type="ECO:0000256" key="1">
    <source>
        <dbReference type="SAM" id="MobiDB-lite"/>
    </source>
</evidence>